<keyword evidence="4" id="KW-1185">Reference proteome</keyword>
<name>A0A0P0ENB4_AZOBR</name>
<accession>A0A0P0ENB4</accession>
<dbReference type="EMBL" id="JAWXYC010000004">
    <property type="protein sequence ID" value="MDX5954423.1"/>
    <property type="molecule type" value="Genomic_DNA"/>
</dbReference>
<sequence length="81" mass="9048">MEREDECALDRYIAAIPLNLRVVARAAYEELSNNPFLPVFSKDEIARLVCSPGFQSYLESENRTSAGPLMMLCSVGLATRH</sequence>
<organism evidence="2 3">
    <name type="scientific">Azospirillum brasilense</name>
    <dbReference type="NCBI Taxonomy" id="192"/>
    <lineage>
        <taxon>Bacteria</taxon>
        <taxon>Pseudomonadati</taxon>
        <taxon>Pseudomonadota</taxon>
        <taxon>Alphaproteobacteria</taxon>
        <taxon>Rhodospirillales</taxon>
        <taxon>Azospirillaceae</taxon>
        <taxon>Azospirillum</taxon>
    </lineage>
</organism>
<dbReference type="Proteomes" id="UP001277471">
    <property type="component" value="Unassembled WGS sequence"/>
</dbReference>
<evidence type="ECO:0000313" key="3">
    <source>
        <dbReference type="Proteomes" id="UP000298774"/>
    </source>
</evidence>
<evidence type="ECO:0000313" key="4">
    <source>
        <dbReference type="Proteomes" id="UP001277471"/>
    </source>
</evidence>
<reference evidence="2 3" key="1">
    <citation type="submission" date="2018-09" db="EMBL/GenBank/DDBJ databases">
        <title>Whole genome based analysis of evolution and adaptive divergence in Indian and Brazilian strains of Azospirillum brasilense.</title>
        <authorList>
            <person name="Singh C."/>
            <person name="Tripathi A.K."/>
        </authorList>
    </citation>
    <scope>NUCLEOTIDE SEQUENCE [LARGE SCALE GENOMIC DNA]</scope>
    <source>
        <strain evidence="2 3">MTCC4038</strain>
    </source>
</reference>
<dbReference type="AlphaFoldDB" id="A0A0P0ENB4"/>
<dbReference type="EMBL" id="CP032339">
    <property type="protein sequence ID" value="QCO08253.1"/>
    <property type="molecule type" value="Genomic_DNA"/>
</dbReference>
<proteinExistence type="predicted"/>
<evidence type="ECO:0000313" key="2">
    <source>
        <dbReference type="EMBL" id="QCO08253.1"/>
    </source>
</evidence>
<dbReference type="KEGG" id="abf:AMK58_09685"/>
<evidence type="ECO:0000313" key="1">
    <source>
        <dbReference type="EMBL" id="MDX5954423.1"/>
    </source>
</evidence>
<reference evidence="1 4" key="2">
    <citation type="submission" date="2023-11" db="EMBL/GenBank/DDBJ databases">
        <title>MicrobeMod: A computational toolkit for identifying prokaryotic methylation and restriction-modification with nanopore sequencing.</title>
        <authorList>
            <person name="Crits-Christoph A."/>
            <person name="Kang S.C."/>
            <person name="Lee H."/>
            <person name="Ostrov N."/>
        </authorList>
    </citation>
    <scope>NUCLEOTIDE SEQUENCE [LARGE SCALE GENOMIC DNA]</scope>
    <source>
        <strain evidence="1 4">ATCC 29145</strain>
    </source>
</reference>
<dbReference type="GeneID" id="56452714"/>
<dbReference type="Proteomes" id="UP000298774">
    <property type="component" value="Chromosome"/>
</dbReference>
<protein>
    <submittedName>
        <fullName evidence="2">Uncharacterized protein</fullName>
    </submittedName>
</protein>
<dbReference type="RefSeq" id="WP_051140297.1">
    <property type="nucleotide sequence ID" value="NZ_CP012914.1"/>
</dbReference>
<gene>
    <name evidence="2" type="ORF">D3868_03870</name>
    <name evidence="1" type="ORF">SIM66_24940</name>
</gene>